<dbReference type="InterPro" id="IPR004821">
    <property type="entry name" value="Cyt_trans-like"/>
</dbReference>
<evidence type="ECO:0000259" key="11">
    <source>
        <dbReference type="Pfam" id="PF01467"/>
    </source>
</evidence>
<dbReference type="RefSeq" id="WP_139600455.1">
    <property type="nucleotide sequence ID" value="NZ_VDCQ01000002.1"/>
</dbReference>
<dbReference type="GO" id="GO:0009435">
    <property type="term" value="P:NAD+ biosynthetic process"/>
    <property type="evidence" value="ECO:0007669"/>
    <property type="project" value="UniProtKB-UniRule"/>
</dbReference>
<sequence length="195" mass="21840">MKVGIMGGTFDPIHQGHLLAAERAREEAGLDEVWFMPSSTPPHKPNAPKASAEQRLRMVEAAIADNRYFRAETLEIRRGGTSYTVDTVRELKLQYPGIDFFYIIGADMVQYLPNWVRIGELVGMIKFIGLARPGYSSEVGLLPISIRGSVLSASMPQVGISSTMIRDMRKSGKSVRYLVPDPVLFYIEENRLYES</sequence>
<dbReference type="CDD" id="cd02165">
    <property type="entry name" value="NMNAT"/>
    <property type="match status" value="1"/>
</dbReference>
<reference evidence="12 13" key="1">
    <citation type="submission" date="2019-05" db="EMBL/GenBank/DDBJ databases">
        <title>We sequenced the genome of Paenibacillus hemerocallicola KCTC 33185 for further insight into its adaptation and study the phylogeny of Paenibacillus.</title>
        <authorList>
            <person name="Narsing Rao M.P."/>
        </authorList>
    </citation>
    <scope>NUCLEOTIDE SEQUENCE [LARGE SCALE GENOMIC DNA]</scope>
    <source>
        <strain evidence="12 13">KCTC 33185</strain>
    </source>
</reference>
<dbReference type="Pfam" id="PF01467">
    <property type="entry name" value="CTP_transf_like"/>
    <property type="match status" value="1"/>
</dbReference>
<evidence type="ECO:0000256" key="4">
    <source>
        <dbReference type="ARBA" id="ARBA00022679"/>
    </source>
</evidence>
<keyword evidence="13" id="KW-1185">Reference proteome</keyword>
<dbReference type="UniPathway" id="UPA00253">
    <property type="reaction ID" value="UER00332"/>
</dbReference>
<dbReference type="NCBIfam" id="TIGR00482">
    <property type="entry name" value="nicotinate (nicotinamide) nucleotide adenylyltransferase"/>
    <property type="match status" value="1"/>
</dbReference>
<dbReference type="NCBIfam" id="NF000841">
    <property type="entry name" value="PRK00071.1-4"/>
    <property type="match status" value="1"/>
</dbReference>
<dbReference type="InterPro" id="IPR014729">
    <property type="entry name" value="Rossmann-like_a/b/a_fold"/>
</dbReference>
<dbReference type="HAMAP" id="MF_00244">
    <property type="entry name" value="NaMN_adenylyltr"/>
    <property type="match status" value="1"/>
</dbReference>
<evidence type="ECO:0000256" key="8">
    <source>
        <dbReference type="ARBA" id="ARBA00023027"/>
    </source>
</evidence>
<comment type="function">
    <text evidence="1 10">Catalyzes the reversible adenylation of nicotinate mononucleotide (NaMN) to nicotinic acid adenine dinucleotide (NaAD).</text>
</comment>
<comment type="catalytic activity">
    <reaction evidence="9 10">
        <text>nicotinate beta-D-ribonucleotide + ATP + H(+) = deamido-NAD(+) + diphosphate</text>
        <dbReference type="Rhea" id="RHEA:22860"/>
        <dbReference type="ChEBI" id="CHEBI:15378"/>
        <dbReference type="ChEBI" id="CHEBI:30616"/>
        <dbReference type="ChEBI" id="CHEBI:33019"/>
        <dbReference type="ChEBI" id="CHEBI:57502"/>
        <dbReference type="ChEBI" id="CHEBI:58437"/>
        <dbReference type="EC" id="2.7.7.18"/>
    </reaction>
</comment>
<dbReference type="Gene3D" id="3.40.50.620">
    <property type="entry name" value="HUPs"/>
    <property type="match status" value="1"/>
</dbReference>
<proteinExistence type="inferred from homology"/>
<evidence type="ECO:0000256" key="3">
    <source>
        <dbReference type="ARBA" id="ARBA00022642"/>
    </source>
</evidence>
<evidence type="ECO:0000256" key="10">
    <source>
        <dbReference type="HAMAP-Rule" id="MF_00244"/>
    </source>
</evidence>
<dbReference type="Proteomes" id="UP000307943">
    <property type="component" value="Unassembled WGS sequence"/>
</dbReference>
<evidence type="ECO:0000256" key="5">
    <source>
        <dbReference type="ARBA" id="ARBA00022695"/>
    </source>
</evidence>
<name>A0A5C4TG63_9BACL</name>
<evidence type="ECO:0000313" key="12">
    <source>
        <dbReference type="EMBL" id="TNJ67948.1"/>
    </source>
</evidence>
<dbReference type="GO" id="GO:0005524">
    <property type="term" value="F:ATP binding"/>
    <property type="evidence" value="ECO:0007669"/>
    <property type="project" value="UniProtKB-KW"/>
</dbReference>
<dbReference type="GO" id="GO:0004515">
    <property type="term" value="F:nicotinate-nucleotide adenylyltransferase activity"/>
    <property type="evidence" value="ECO:0007669"/>
    <property type="project" value="UniProtKB-UniRule"/>
</dbReference>
<evidence type="ECO:0000313" key="13">
    <source>
        <dbReference type="Proteomes" id="UP000307943"/>
    </source>
</evidence>
<keyword evidence="7 10" id="KW-0067">ATP-binding</keyword>
<dbReference type="InterPro" id="IPR005248">
    <property type="entry name" value="NadD/NMNAT"/>
</dbReference>
<gene>
    <name evidence="10" type="primary">nadD</name>
    <name evidence="12" type="ORF">FE784_02050</name>
</gene>
<dbReference type="AlphaFoldDB" id="A0A5C4TG63"/>
<evidence type="ECO:0000256" key="6">
    <source>
        <dbReference type="ARBA" id="ARBA00022741"/>
    </source>
</evidence>
<organism evidence="12 13">
    <name type="scientific">Paenibacillus hemerocallicola</name>
    <dbReference type="NCBI Taxonomy" id="1172614"/>
    <lineage>
        <taxon>Bacteria</taxon>
        <taxon>Bacillati</taxon>
        <taxon>Bacillota</taxon>
        <taxon>Bacilli</taxon>
        <taxon>Bacillales</taxon>
        <taxon>Paenibacillaceae</taxon>
        <taxon>Paenibacillus</taxon>
    </lineage>
</organism>
<dbReference type="EMBL" id="VDCQ01000002">
    <property type="protein sequence ID" value="TNJ67948.1"/>
    <property type="molecule type" value="Genomic_DNA"/>
</dbReference>
<dbReference type="PANTHER" id="PTHR39321">
    <property type="entry name" value="NICOTINATE-NUCLEOTIDE ADENYLYLTRANSFERASE-RELATED"/>
    <property type="match status" value="1"/>
</dbReference>
<evidence type="ECO:0000256" key="9">
    <source>
        <dbReference type="ARBA" id="ARBA00048721"/>
    </source>
</evidence>
<keyword evidence="8 10" id="KW-0520">NAD</keyword>
<keyword evidence="3 10" id="KW-0662">Pyridine nucleotide biosynthesis</keyword>
<evidence type="ECO:0000256" key="2">
    <source>
        <dbReference type="ARBA" id="ARBA00005019"/>
    </source>
</evidence>
<keyword evidence="5 10" id="KW-0548">Nucleotidyltransferase</keyword>
<keyword evidence="4 10" id="KW-0808">Transferase</keyword>
<dbReference type="OrthoDB" id="5295945at2"/>
<evidence type="ECO:0000256" key="7">
    <source>
        <dbReference type="ARBA" id="ARBA00022840"/>
    </source>
</evidence>
<feature type="domain" description="Cytidyltransferase-like" evidence="11">
    <location>
        <begin position="5"/>
        <end position="167"/>
    </location>
</feature>
<accession>A0A5C4TG63</accession>
<dbReference type="EC" id="2.7.7.18" evidence="10"/>
<dbReference type="NCBIfam" id="NF000840">
    <property type="entry name" value="PRK00071.1-3"/>
    <property type="match status" value="1"/>
</dbReference>
<keyword evidence="6 10" id="KW-0547">Nucleotide-binding</keyword>
<evidence type="ECO:0000256" key="1">
    <source>
        <dbReference type="ARBA" id="ARBA00002324"/>
    </source>
</evidence>
<dbReference type="PANTHER" id="PTHR39321:SF3">
    <property type="entry name" value="PHOSPHOPANTETHEINE ADENYLYLTRANSFERASE"/>
    <property type="match status" value="1"/>
</dbReference>
<comment type="caution">
    <text evidence="12">The sequence shown here is derived from an EMBL/GenBank/DDBJ whole genome shotgun (WGS) entry which is preliminary data.</text>
</comment>
<protein>
    <recommendedName>
        <fullName evidence="10">Probable nicotinate-nucleotide adenylyltransferase</fullName>
        <ecNumber evidence="10">2.7.7.18</ecNumber>
    </recommendedName>
    <alternativeName>
        <fullName evidence="10">Deamido-NAD(+) diphosphorylase</fullName>
    </alternativeName>
    <alternativeName>
        <fullName evidence="10">Deamido-NAD(+) pyrophosphorylase</fullName>
    </alternativeName>
    <alternativeName>
        <fullName evidence="10">Nicotinate mononucleotide adenylyltransferase</fullName>
        <shortName evidence="10">NaMN adenylyltransferase</shortName>
    </alternativeName>
</protein>
<comment type="pathway">
    <text evidence="2 10">Cofactor biosynthesis; NAD(+) biosynthesis; deamido-NAD(+) from nicotinate D-ribonucleotide: step 1/1.</text>
</comment>
<dbReference type="NCBIfam" id="TIGR00125">
    <property type="entry name" value="cyt_tran_rel"/>
    <property type="match status" value="1"/>
</dbReference>
<dbReference type="SUPFAM" id="SSF52374">
    <property type="entry name" value="Nucleotidylyl transferase"/>
    <property type="match status" value="1"/>
</dbReference>
<comment type="similarity">
    <text evidence="10">Belongs to the NadD family.</text>
</comment>